<sequence length="158" mass="16194">MTHLLPIHATKLLAVTAAALALVACNKQDDQRTVGQQIDSTIAKAEQKTEQAKAEVKQESAEAKANIEAAADKAAQKVENAGAVVADKVADASITASVNAALARDPSLSALRIDVDTANGAVSLKGTAPTTAARERATQLASAVKGVTSVDNRLEVRG</sequence>
<evidence type="ECO:0000256" key="2">
    <source>
        <dbReference type="SAM" id="SignalP"/>
    </source>
</evidence>
<keyword evidence="5" id="KW-1185">Reference proteome</keyword>
<evidence type="ECO:0000256" key="1">
    <source>
        <dbReference type="SAM" id="Coils"/>
    </source>
</evidence>
<accession>A0ABX2EHR0</accession>
<keyword evidence="1" id="KW-0175">Coiled coil</keyword>
<dbReference type="Proteomes" id="UP000737171">
    <property type="component" value="Unassembled WGS sequence"/>
</dbReference>
<evidence type="ECO:0000259" key="3">
    <source>
        <dbReference type="PROSITE" id="PS50914"/>
    </source>
</evidence>
<dbReference type="InterPro" id="IPR007055">
    <property type="entry name" value="BON_dom"/>
</dbReference>
<gene>
    <name evidence="4" type="ORF">HLB44_14210</name>
</gene>
<comment type="caution">
    <text evidence="4">The sequence shown here is derived from an EMBL/GenBank/DDBJ whole genome shotgun (WGS) entry which is preliminary data.</text>
</comment>
<name>A0ABX2EHR0_9BURK</name>
<feature type="chain" id="PRO_5046207406" evidence="2">
    <location>
        <begin position="22"/>
        <end position="158"/>
    </location>
</feature>
<feature type="domain" description="BON" evidence="3">
    <location>
        <begin position="90"/>
        <end position="158"/>
    </location>
</feature>
<dbReference type="PROSITE" id="PS50914">
    <property type="entry name" value="BON"/>
    <property type="match status" value="1"/>
</dbReference>
<dbReference type="SMART" id="SM00749">
    <property type="entry name" value="BON"/>
    <property type="match status" value="1"/>
</dbReference>
<proteinExistence type="predicted"/>
<reference evidence="4 5" key="1">
    <citation type="submission" date="2020-05" db="EMBL/GenBank/DDBJ databases">
        <title>Aquincola sp. isolate from soil.</title>
        <authorList>
            <person name="Han J."/>
            <person name="Kim D.-U."/>
        </authorList>
    </citation>
    <scope>NUCLEOTIDE SEQUENCE [LARGE SCALE GENOMIC DNA]</scope>
    <source>
        <strain evidence="4 5">S2</strain>
    </source>
</reference>
<feature type="signal peptide" evidence="2">
    <location>
        <begin position="1"/>
        <end position="21"/>
    </location>
</feature>
<protein>
    <submittedName>
        <fullName evidence="4">BON domain-containing protein</fullName>
    </submittedName>
</protein>
<dbReference type="PANTHER" id="PTHR34606">
    <property type="entry name" value="BON DOMAIN-CONTAINING PROTEIN"/>
    <property type="match status" value="1"/>
</dbReference>
<dbReference type="EMBL" id="JABRWJ010000004">
    <property type="protein sequence ID" value="NRF68143.1"/>
    <property type="molecule type" value="Genomic_DNA"/>
</dbReference>
<dbReference type="InterPro" id="IPR051686">
    <property type="entry name" value="Lipoprotein_DolP"/>
</dbReference>
<evidence type="ECO:0000313" key="5">
    <source>
        <dbReference type="Proteomes" id="UP000737171"/>
    </source>
</evidence>
<feature type="coiled-coil region" evidence="1">
    <location>
        <begin position="42"/>
        <end position="73"/>
    </location>
</feature>
<evidence type="ECO:0000313" key="4">
    <source>
        <dbReference type="EMBL" id="NRF68143.1"/>
    </source>
</evidence>
<dbReference type="Gene3D" id="3.30.1340.30">
    <property type="match status" value="1"/>
</dbReference>
<dbReference type="RefSeq" id="WP_173123525.1">
    <property type="nucleotide sequence ID" value="NZ_JABRWJ010000004.1"/>
</dbReference>
<keyword evidence="2" id="KW-0732">Signal</keyword>
<organism evidence="4 5">
    <name type="scientific">Pseudaquabacterium terrae</name>
    <dbReference type="NCBI Taxonomy" id="2732868"/>
    <lineage>
        <taxon>Bacteria</taxon>
        <taxon>Pseudomonadati</taxon>
        <taxon>Pseudomonadota</taxon>
        <taxon>Betaproteobacteria</taxon>
        <taxon>Burkholderiales</taxon>
        <taxon>Sphaerotilaceae</taxon>
        <taxon>Pseudaquabacterium</taxon>
    </lineage>
</organism>
<dbReference type="InterPro" id="IPR014004">
    <property type="entry name" value="Transpt-assoc_nodulatn_dom_bac"/>
</dbReference>
<dbReference type="Pfam" id="PF04972">
    <property type="entry name" value="BON"/>
    <property type="match status" value="1"/>
</dbReference>
<dbReference type="PANTHER" id="PTHR34606:SF15">
    <property type="entry name" value="BON DOMAIN-CONTAINING PROTEIN"/>
    <property type="match status" value="1"/>
</dbReference>